<dbReference type="KEGG" id="ter:Tery_1867"/>
<proteinExistence type="predicted"/>
<dbReference type="AlphaFoldDB" id="Q114F1"/>
<dbReference type="RefSeq" id="WP_011611496.1">
    <property type="nucleotide sequence ID" value="NC_008312.1"/>
</dbReference>
<dbReference type="EMBL" id="CP000393">
    <property type="protein sequence ID" value="ABG51123.1"/>
    <property type="molecule type" value="Genomic_DNA"/>
</dbReference>
<dbReference type="HOGENOM" id="CLU_1057456_0_0_3"/>
<evidence type="ECO:0000313" key="1">
    <source>
        <dbReference type="EMBL" id="ABG51123.1"/>
    </source>
</evidence>
<accession>Q114F1</accession>
<organism evidence="1">
    <name type="scientific">Trichodesmium erythraeum (strain IMS101)</name>
    <dbReference type="NCBI Taxonomy" id="203124"/>
    <lineage>
        <taxon>Bacteria</taxon>
        <taxon>Bacillati</taxon>
        <taxon>Cyanobacteriota</taxon>
        <taxon>Cyanophyceae</taxon>
        <taxon>Oscillatoriophycideae</taxon>
        <taxon>Oscillatoriales</taxon>
        <taxon>Microcoleaceae</taxon>
        <taxon>Trichodesmium</taxon>
    </lineage>
</organism>
<name>Q114F1_TRIEI</name>
<protein>
    <submittedName>
        <fullName evidence="1">Uncharacterized protein</fullName>
    </submittedName>
</protein>
<sequence>MVVVTCSDNKTAYSVAYSLTEKISVSNKRLFTGGLGASKKLDYAINIDNIVINSAIGKESSLILVDSYEAQTFLDSLAVEFSTAEQIKQQLRNSQRFCICIAQSKVLKSTLERKQIKSLSFPHLEVPFVESKATNENIDQQIGIYEKEDGAALHEKVDVLRKTVLYVARFFQGLSISDFERIVCFLLGEQTTLIEEKNKVETPVNSDSTVSLTIRDIIMPKVYVLENVIKRISENEASQIKKQIEKSDTKKLVIIDEKTQTFF</sequence>
<reference evidence="1" key="1">
    <citation type="submission" date="2006-06" db="EMBL/GenBank/DDBJ databases">
        <title>Complete sequence of Trichodesmium erythraeum IMS101.</title>
        <authorList>
            <consortium name="US DOE Joint Genome Institute"/>
            <person name="Copeland A."/>
            <person name="Lucas S."/>
            <person name="Lapidus A."/>
            <person name="Barry K."/>
            <person name="Detter J.C."/>
            <person name="Glavina del Rio T."/>
            <person name="Hammon N."/>
            <person name="Israni S."/>
            <person name="Dalin E."/>
            <person name="Tice H."/>
            <person name="Pitluck S."/>
            <person name="Kiss H."/>
            <person name="Munk A.C."/>
            <person name="Brettin T."/>
            <person name="Bruce D."/>
            <person name="Han C."/>
            <person name="Tapia R."/>
            <person name="Gilna P."/>
            <person name="Schmutz J."/>
            <person name="Larimer F."/>
            <person name="Land M."/>
            <person name="Hauser L."/>
            <person name="Kyrpides N."/>
            <person name="Kim E."/>
            <person name="Richardson P."/>
        </authorList>
    </citation>
    <scope>NUCLEOTIDE SEQUENCE [LARGE SCALE GENOMIC DNA]</scope>
    <source>
        <strain evidence="1">IMS101</strain>
    </source>
</reference>
<gene>
    <name evidence="1" type="ordered locus">Tery_1867</name>
</gene>